<dbReference type="RefSeq" id="WP_209368331.1">
    <property type="nucleotide sequence ID" value="NZ_CP046956.1"/>
</dbReference>
<proteinExistence type="predicted"/>
<dbReference type="SUPFAM" id="SSF51658">
    <property type="entry name" value="Xylose isomerase-like"/>
    <property type="match status" value="1"/>
</dbReference>
<dbReference type="EMBL" id="CP046956">
    <property type="protein sequence ID" value="QTM99160.1"/>
    <property type="molecule type" value="Genomic_DNA"/>
</dbReference>
<organism evidence="2 3">
    <name type="scientific">Sediminibacillus dalangtanensis</name>
    <dbReference type="NCBI Taxonomy" id="2729421"/>
    <lineage>
        <taxon>Bacteria</taxon>
        <taxon>Bacillati</taxon>
        <taxon>Bacillota</taxon>
        <taxon>Bacilli</taxon>
        <taxon>Bacillales</taxon>
        <taxon>Bacillaceae</taxon>
        <taxon>Sediminibacillus</taxon>
    </lineage>
</organism>
<accession>A0ABX7VTM9</accession>
<protein>
    <submittedName>
        <fullName evidence="2">TIM barrel protein</fullName>
    </submittedName>
</protein>
<evidence type="ECO:0000313" key="3">
    <source>
        <dbReference type="Proteomes" id="UP000665043"/>
    </source>
</evidence>
<sequence>MSIGVLAHLMGKQPWDMLAEKVGKEGFSHVQLALWKAIDSPNFHCPGYLSPGLARSIHAAFKRHGVSISVLACYLHLYERDPEQRQENLERFKELIRYAPFFDCYVVAAEVGKMPGGFIPEDWEVLKESLELLIEEAEKHGVFIGIEPANDHLIGDAETLERMMEQLPSSNIGVILDPGNLLTAENVSRQDEVIEQAFRRLGTKILACHAKDRIIENGQMVTVPPGSGHLNYDLYFQLLQQYKPEVDIIMEAANTPEQRKFSKTFLEQKHNLAKTGGSCQ</sequence>
<dbReference type="Gene3D" id="3.20.20.150">
    <property type="entry name" value="Divalent-metal-dependent TIM barrel enzymes"/>
    <property type="match status" value="1"/>
</dbReference>
<dbReference type="Pfam" id="PF01261">
    <property type="entry name" value="AP_endonuc_2"/>
    <property type="match status" value="1"/>
</dbReference>
<name>A0ABX7VTM9_9BACI</name>
<keyword evidence="3" id="KW-1185">Reference proteome</keyword>
<dbReference type="InterPro" id="IPR013022">
    <property type="entry name" value="Xyl_isomerase-like_TIM-brl"/>
</dbReference>
<dbReference type="Proteomes" id="UP000665043">
    <property type="component" value="Chromosome"/>
</dbReference>
<dbReference type="InterPro" id="IPR050312">
    <property type="entry name" value="IolE/XylAMocC-like"/>
</dbReference>
<dbReference type="InterPro" id="IPR036237">
    <property type="entry name" value="Xyl_isomerase-like_sf"/>
</dbReference>
<evidence type="ECO:0000259" key="1">
    <source>
        <dbReference type="Pfam" id="PF01261"/>
    </source>
</evidence>
<evidence type="ECO:0000313" key="2">
    <source>
        <dbReference type="EMBL" id="QTM99160.1"/>
    </source>
</evidence>
<dbReference type="PANTHER" id="PTHR12110:SF21">
    <property type="entry name" value="XYLOSE ISOMERASE-LIKE TIM BARREL DOMAIN-CONTAINING PROTEIN"/>
    <property type="match status" value="1"/>
</dbReference>
<reference evidence="2 3" key="1">
    <citation type="submission" date="2019-12" db="EMBL/GenBank/DDBJ databases">
        <title>The whole genome sequencing of a strain isolated from a Mars analog, Dalangtan Playa.</title>
        <authorList>
            <person name="Huang T."/>
        </authorList>
    </citation>
    <scope>NUCLEOTIDE SEQUENCE [LARGE SCALE GENOMIC DNA]</scope>
    <source>
        <strain evidence="2 3">DP4-553-S</strain>
    </source>
</reference>
<gene>
    <name evidence="2" type="ORF">ERJ70_07495</name>
</gene>
<feature type="domain" description="Xylose isomerase-like TIM barrel" evidence="1">
    <location>
        <begin position="24"/>
        <end position="255"/>
    </location>
</feature>
<dbReference type="PANTHER" id="PTHR12110">
    <property type="entry name" value="HYDROXYPYRUVATE ISOMERASE"/>
    <property type="match status" value="1"/>
</dbReference>